<gene>
    <name evidence="2" type="ORF">CDD82_4721</name>
</gene>
<comment type="caution">
    <text evidence="2">The sequence shown here is derived from an EMBL/GenBank/DDBJ whole genome shotgun (WGS) entry which is preliminary data.</text>
</comment>
<feature type="region of interest" description="Disordered" evidence="1">
    <location>
        <begin position="832"/>
        <end position="856"/>
    </location>
</feature>
<feature type="compositionally biased region" description="Basic and acidic residues" evidence="1">
    <location>
        <begin position="470"/>
        <end position="479"/>
    </location>
</feature>
<evidence type="ECO:0008006" key="4">
    <source>
        <dbReference type="Google" id="ProtNLM"/>
    </source>
</evidence>
<evidence type="ECO:0000313" key="2">
    <source>
        <dbReference type="EMBL" id="PHH74908.1"/>
    </source>
</evidence>
<name>A0A2C5YA18_9HYPO</name>
<dbReference type="EMBL" id="NJEU01000402">
    <property type="protein sequence ID" value="PHH74908.1"/>
    <property type="molecule type" value="Genomic_DNA"/>
</dbReference>
<feature type="region of interest" description="Disordered" evidence="1">
    <location>
        <begin position="332"/>
        <end position="372"/>
    </location>
</feature>
<feature type="region of interest" description="Disordered" evidence="1">
    <location>
        <begin position="168"/>
        <end position="316"/>
    </location>
</feature>
<feature type="compositionally biased region" description="Polar residues" evidence="1">
    <location>
        <begin position="168"/>
        <end position="178"/>
    </location>
</feature>
<feature type="compositionally biased region" description="Basic and acidic residues" evidence="1">
    <location>
        <begin position="279"/>
        <end position="289"/>
    </location>
</feature>
<organism evidence="2 3">
    <name type="scientific">Ophiocordyceps australis</name>
    <dbReference type="NCBI Taxonomy" id="1399860"/>
    <lineage>
        <taxon>Eukaryota</taxon>
        <taxon>Fungi</taxon>
        <taxon>Dikarya</taxon>
        <taxon>Ascomycota</taxon>
        <taxon>Pezizomycotina</taxon>
        <taxon>Sordariomycetes</taxon>
        <taxon>Hypocreomycetidae</taxon>
        <taxon>Hypocreales</taxon>
        <taxon>Ophiocordycipitaceae</taxon>
        <taxon>Ophiocordyceps</taxon>
    </lineage>
</organism>
<feature type="compositionally biased region" description="Polar residues" evidence="1">
    <location>
        <begin position="540"/>
        <end position="552"/>
    </location>
</feature>
<keyword evidence="3" id="KW-1185">Reference proteome</keyword>
<evidence type="ECO:0000313" key="3">
    <source>
        <dbReference type="Proteomes" id="UP000224854"/>
    </source>
</evidence>
<dbReference type="AlphaFoldDB" id="A0A2C5YA18"/>
<feature type="region of interest" description="Disordered" evidence="1">
    <location>
        <begin position="390"/>
        <end position="567"/>
    </location>
</feature>
<feature type="compositionally biased region" description="Acidic residues" evidence="1">
    <location>
        <begin position="290"/>
        <end position="300"/>
    </location>
</feature>
<proteinExistence type="predicted"/>
<feature type="compositionally biased region" description="Polar residues" evidence="1">
    <location>
        <begin position="450"/>
        <end position="464"/>
    </location>
</feature>
<dbReference type="OrthoDB" id="5419922at2759"/>
<dbReference type="Proteomes" id="UP000224854">
    <property type="component" value="Unassembled WGS sequence"/>
</dbReference>
<reference evidence="2 3" key="1">
    <citation type="submission" date="2017-06" db="EMBL/GenBank/DDBJ databases">
        <title>Ant-infecting Ophiocordyceps genomes reveal a high diversity of potential behavioral manipulation genes and a possible major role for enterotoxins.</title>
        <authorList>
            <person name="De Bekker C."/>
            <person name="Evans H.C."/>
            <person name="Brachmann A."/>
            <person name="Hughes D.P."/>
        </authorList>
    </citation>
    <scope>NUCLEOTIDE SEQUENCE [LARGE SCALE GENOMIC DNA]</scope>
    <source>
        <strain evidence="2 3">1348a</strain>
    </source>
</reference>
<protein>
    <recommendedName>
        <fullName evidence="4">Protamine P1</fullName>
    </recommendedName>
</protein>
<accession>A0A2C5YA18</accession>
<evidence type="ECO:0000256" key="1">
    <source>
        <dbReference type="SAM" id="MobiDB-lite"/>
    </source>
</evidence>
<feature type="compositionally biased region" description="Polar residues" evidence="1">
    <location>
        <begin position="257"/>
        <end position="276"/>
    </location>
</feature>
<sequence>MPSRNRCLSGCRRFSIYAEAVCPPDEVYCSGSEDEDYDAPATRRRRYEDAGQRFLSGRVPVLISSSLRGPFEKESGWLNPWRSRRPEARRTEHSAIQAPKASLVSNVMAQPNHDLLNASLECHLPSPESLTQDLIDETHPFLRQEALARVRSWQAQVDVPSLSQDSFWASSKPRVQNSAKKRRAKESTWLKKLNNKKQKTDWSDAPFSSSPLARKQPPRPTSEHGLRAEISSSLSLSPQTASRERDEEQDQDELLGSTRQCSLQSPPAQDSLTTKRVSPMREIRKRAILDSDEAEDEAEDELAHLEGPEATPSSPVSQVMADKALITTHAAALHQDQWQQDTDMNDVQREGNSSSESEKIGPQELAVDASERLNEKSDCLKEQCQPLMCDESSSASTLSELGASPSLPDSARSSTESKPDELQQQCASLIGTHDSRTPETDDVEIDGGLCTQSLRQDENASSVDADQEGESIKSLKPEQQDLEPTCPFSDSVRKQNGPRSASPITVAPCGHTWTAESGTREPNDELSDDDGVSSHVSVSCEAQAQAQLQPKTSLKEPDILSPRLVSPDPQVHLCEPVAVLSLDAVVKTEYDDDLYRICSAGDKSTDAVGSTTSCSAGKDESVTDLTCTLPNDTHESVLSVVSTGTDQGSQDGAACLTQVHSHNQLHDAAIGASQQTPWAKTQMSQLCLISNVEHLQQESSEAPTTSPAVSLEAQSPWFNNGVASSELDLVSGMEDGVEPVYGGQDAGIQQANVSVPCHQRLLTPEPIFSVTPFSAFLSAPPWNKNRHGGRVGLSNDRRSLPSSLKAALKATSSQSRAKNRVSWAPLPEPDAASGLYPASQPGSPKMLCGPLARHGSPPPPVRINELAMSHKSKFSKHFVAVAGRSTGHVLQRLIPTASQQAQLSPGLQAMAETFRAADFSTGDKRARLDAHVASNVSDTLHHQGDAGDGQDQEPLDMAEDVFREMQDFWQS</sequence>